<comment type="similarity">
    <text evidence="6">Belongs to the NAD synthetase family.</text>
</comment>
<dbReference type="PANTHER" id="PTHR23090:SF9">
    <property type="entry name" value="GLUTAMINE-DEPENDENT NAD(+) SYNTHETASE"/>
    <property type="match status" value="1"/>
</dbReference>
<dbReference type="InterPro" id="IPR014729">
    <property type="entry name" value="Rossmann-like_a/b/a_fold"/>
</dbReference>
<evidence type="ECO:0000313" key="9">
    <source>
        <dbReference type="EMBL" id="KIC13026.1"/>
    </source>
</evidence>
<dbReference type="Pfam" id="PF02540">
    <property type="entry name" value="NAD_synthase"/>
    <property type="match status" value="1"/>
</dbReference>
<dbReference type="GO" id="GO:0008795">
    <property type="term" value="F:NAD+ synthase activity"/>
    <property type="evidence" value="ECO:0007669"/>
    <property type="project" value="UniProtKB-EC"/>
</dbReference>
<dbReference type="CDD" id="cd00553">
    <property type="entry name" value="NAD_synthase"/>
    <property type="match status" value="1"/>
</dbReference>
<organism evidence="9 10">
    <name type="scientific">Morococcus cerebrosus</name>
    <dbReference type="NCBI Taxonomy" id="1056807"/>
    <lineage>
        <taxon>Bacteria</taxon>
        <taxon>Pseudomonadati</taxon>
        <taxon>Pseudomonadota</taxon>
        <taxon>Betaproteobacteria</taxon>
        <taxon>Neisseriales</taxon>
        <taxon>Neisseriaceae</taxon>
        <taxon>Morococcus</taxon>
    </lineage>
</organism>
<gene>
    <name evidence="9" type="ORF">MCC93_02710</name>
</gene>
<comment type="pathway">
    <text evidence="1">Cofactor biosynthesis; NAD(+) biosynthesis.</text>
</comment>
<keyword evidence="4 6" id="KW-0067">ATP-binding</keyword>
<evidence type="ECO:0000256" key="2">
    <source>
        <dbReference type="ARBA" id="ARBA00022598"/>
    </source>
</evidence>
<keyword evidence="5 6" id="KW-0520">NAD</keyword>
<evidence type="ECO:0000256" key="1">
    <source>
        <dbReference type="ARBA" id="ARBA00004790"/>
    </source>
</evidence>
<evidence type="ECO:0000256" key="3">
    <source>
        <dbReference type="ARBA" id="ARBA00022741"/>
    </source>
</evidence>
<name>A0A0C1H5G4_9NEIS</name>
<dbReference type="NCBIfam" id="TIGR00552">
    <property type="entry name" value="nadE"/>
    <property type="match status" value="1"/>
</dbReference>
<evidence type="ECO:0000256" key="7">
    <source>
        <dbReference type="RuleBase" id="RU003812"/>
    </source>
</evidence>
<dbReference type="InterPro" id="IPR022310">
    <property type="entry name" value="NAD/GMP_synthase"/>
</dbReference>
<keyword evidence="2 6" id="KW-0436">Ligase</keyword>
<dbReference type="EC" id="6.3.1.5" evidence="7"/>
<protein>
    <recommendedName>
        <fullName evidence="7">NH(3)-dependent NAD(+) synthetase</fullName>
        <ecNumber evidence="7">6.3.1.5</ecNumber>
    </recommendedName>
</protein>
<dbReference type="SUPFAM" id="SSF52402">
    <property type="entry name" value="Adenine nucleotide alpha hydrolases-like"/>
    <property type="match status" value="1"/>
</dbReference>
<dbReference type="GO" id="GO:0009435">
    <property type="term" value="P:NAD+ biosynthetic process"/>
    <property type="evidence" value="ECO:0007669"/>
    <property type="project" value="UniProtKB-UniPathway"/>
</dbReference>
<dbReference type="Proteomes" id="UP000031390">
    <property type="component" value="Unassembled WGS sequence"/>
</dbReference>
<evidence type="ECO:0000259" key="8">
    <source>
        <dbReference type="Pfam" id="PF02540"/>
    </source>
</evidence>
<dbReference type="GO" id="GO:0004359">
    <property type="term" value="F:glutaminase activity"/>
    <property type="evidence" value="ECO:0007669"/>
    <property type="project" value="InterPro"/>
</dbReference>
<comment type="caution">
    <text evidence="9">The sequence shown here is derived from an EMBL/GenBank/DDBJ whole genome shotgun (WGS) entry which is preliminary data.</text>
</comment>
<dbReference type="GO" id="GO:0005524">
    <property type="term" value="F:ATP binding"/>
    <property type="evidence" value="ECO:0007669"/>
    <property type="project" value="UniProtKB-KW"/>
</dbReference>
<accession>A0A0C1H5G4</accession>
<dbReference type="AlphaFoldDB" id="A0A0C1H5G4"/>
<dbReference type="PATRIC" id="fig|1056807.3.peg.261"/>
<dbReference type="EMBL" id="JUFZ01000010">
    <property type="protein sequence ID" value="KIC13026.1"/>
    <property type="molecule type" value="Genomic_DNA"/>
</dbReference>
<evidence type="ECO:0000256" key="4">
    <source>
        <dbReference type="ARBA" id="ARBA00022840"/>
    </source>
</evidence>
<dbReference type="Gene3D" id="3.40.50.620">
    <property type="entry name" value="HUPs"/>
    <property type="match status" value="1"/>
</dbReference>
<dbReference type="GO" id="GO:0005737">
    <property type="term" value="C:cytoplasm"/>
    <property type="evidence" value="ECO:0007669"/>
    <property type="project" value="InterPro"/>
</dbReference>
<evidence type="ECO:0000256" key="6">
    <source>
        <dbReference type="RuleBase" id="RU003811"/>
    </source>
</evidence>
<feature type="domain" description="NAD/GMP synthase" evidence="8">
    <location>
        <begin position="81"/>
        <end position="322"/>
    </location>
</feature>
<evidence type="ECO:0000313" key="10">
    <source>
        <dbReference type="Proteomes" id="UP000031390"/>
    </source>
</evidence>
<dbReference type="InterPro" id="IPR003694">
    <property type="entry name" value="NAD_synthase"/>
</dbReference>
<dbReference type="GO" id="GO:0003952">
    <property type="term" value="F:NAD+ synthase (glutamine-hydrolyzing) activity"/>
    <property type="evidence" value="ECO:0007669"/>
    <property type="project" value="InterPro"/>
</dbReference>
<dbReference type="UniPathway" id="UPA00253">
    <property type="reaction ID" value="UER00333"/>
</dbReference>
<reference evidence="9 10" key="1">
    <citation type="submission" date="2014-12" db="EMBL/GenBank/DDBJ databases">
        <title>Genome sequence of Morococcus cerebrosus.</title>
        <authorList>
            <person name="Shin S.-K."/>
            <person name="Yi H."/>
        </authorList>
    </citation>
    <scope>NUCLEOTIDE SEQUENCE [LARGE SCALE GENOMIC DNA]</scope>
    <source>
        <strain evidence="9 10">CIP 81.93</strain>
    </source>
</reference>
<dbReference type="PANTHER" id="PTHR23090">
    <property type="entry name" value="NH 3 /GLUTAMINE-DEPENDENT NAD + SYNTHETASE"/>
    <property type="match status" value="1"/>
</dbReference>
<keyword evidence="3 6" id="KW-0547">Nucleotide-binding</keyword>
<proteinExistence type="inferred from homology"/>
<comment type="catalytic activity">
    <reaction evidence="7">
        <text>deamido-NAD(+) + NH4(+) + ATP = AMP + diphosphate + NAD(+) + H(+)</text>
        <dbReference type="Rhea" id="RHEA:21188"/>
        <dbReference type="ChEBI" id="CHEBI:15378"/>
        <dbReference type="ChEBI" id="CHEBI:28938"/>
        <dbReference type="ChEBI" id="CHEBI:30616"/>
        <dbReference type="ChEBI" id="CHEBI:33019"/>
        <dbReference type="ChEBI" id="CHEBI:57540"/>
        <dbReference type="ChEBI" id="CHEBI:58437"/>
        <dbReference type="ChEBI" id="CHEBI:456215"/>
        <dbReference type="EC" id="6.3.1.5"/>
    </reaction>
</comment>
<sequence>MMIISLFEGIITKSGNCFKLGKIVRNFSRILLLMKTGGKSSESCETDFQTTCPVHMPQPLKIGYDSPFQIRSLTMQTQAVIRHIADWLKNYAAAAHAKGFVVGVSGGIDSAVVSAIAARTGLKVLLLEMPIRQKADQVSRAQEHIRRLEQAFPNVSGMRVDLTPTFDTFAADVEVDETEFPAKQLALANARSRLRMLTLYYYGQLNGLLVTGTGNKIEDFGVGFFTKYGDGGVDISPIADLTKTQIYQIAGELDIAESIQKAVPTDGLWDTERTDEEQMGASYPELEWAMSVYGTHRPEDFEGRQREVLEIYTRLHKAMQHKVNPIPVCNIPEEMLK</sequence>
<evidence type="ECO:0000256" key="5">
    <source>
        <dbReference type="ARBA" id="ARBA00023027"/>
    </source>
</evidence>